<organism evidence="1">
    <name type="scientific">Rhizophora mucronata</name>
    <name type="common">Asiatic mangrove</name>
    <dbReference type="NCBI Taxonomy" id="61149"/>
    <lineage>
        <taxon>Eukaryota</taxon>
        <taxon>Viridiplantae</taxon>
        <taxon>Streptophyta</taxon>
        <taxon>Embryophyta</taxon>
        <taxon>Tracheophyta</taxon>
        <taxon>Spermatophyta</taxon>
        <taxon>Magnoliopsida</taxon>
        <taxon>eudicotyledons</taxon>
        <taxon>Gunneridae</taxon>
        <taxon>Pentapetalae</taxon>
        <taxon>rosids</taxon>
        <taxon>fabids</taxon>
        <taxon>Malpighiales</taxon>
        <taxon>Rhizophoraceae</taxon>
        <taxon>Rhizophora</taxon>
    </lineage>
</organism>
<dbReference type="AlphaFoldDB" id="A0A2P2NQZ1"/>
<dbReference type="EMBL" id="GGEC01064419">
    <property type="protein sequence ID" value="MBX44903.1"/>
    <property type="molecule type" value="Transcribed_RNA"/>
</dbReference>
<evidence type="ECO:0000313" key="1">
    <source>
        <dbReference type="EMBL" id="MBX44903.1"/>
    </source>
</evidence>
<name>A0A2P2NQZ1_RHIMU</name>
<accession>A0A2P2NQZ1</accession>
<sequence>MYFVNRTRSSLSQLIGLVEVICSPF</sequence>
<reference evidence="1" key="1">
    <citation type="submission" date="2018-02" db="EMBL/GenBank/DDBJ databases">
        <title>Rhizophora mucronata_Transcriptome.</title>
        <authorList>
            <person name="Meera S.P."/>
            <person name="Sreeshan A."/>
            <person name="Augustine A."/>
        </authorList>
    </citation>
    <scope>NUCLEOTIDE SEQUENCE</scope>
    <source>
        <tissue evidence="1">Leaf</tissue>
    </source>
</reference>
<proteinExistence type="predicted"/>
<protein>
    <submittedName>
        <fullName evidence="1">Uncharacterized protein</fullName>
    </submittedName>
</protein>